<sequence>MRILKISLGVIFALILAITGFFTYQFWPRTVETFADLDATIPAMSGPSPIRLSAFSTGFNESPEAVIYSGGNLFKAHQSVYSGFVIEHPDATILLEGGIGENIAAEHAENFNLFEQQLFAYTKTSTAKERLDAAGYDSSKIDKILLTHLHWDHAAVIPDFDGVPILTSQTELEFARAEAKAHFSIFEEHLTRDGTNWQPFELTDIAFGPFDKSLDLFGDQSFVIVPLEGHTTGSVGAFITTSTGKRFFFIGDSSWSLAGVKNANPKIPLVQSMVDNDKARTERTLALLHEIAKDNPDLNIVPTHDGPVVAQLAQFPAFE</sequence>
<dbReference type="RefSeq" id="WP_284363980.1">
    <property type="nucleotide sequence ID" value="NZ_BSNI01000002.1"/>
</dbReference>
<evidence type="ECO:0000256" key="2">
    <source>
        <dbReference type="ARBA" id="ARBA00022723"/>
    </source>
</evidence>
<accession>A0ABQ5URZ8</accession>
<evidence type="ECO:0000256" key="4">
    <source>
        <dbReference type="ARBA" id="ARBA00022833"/>
    </source>
</evidence>
<dbReference type="Gene3D" id="3.60.15.10">
    <property type="entry name" value="Ribonuclease Z/Hydroxyacylglutathione hydrolase-like"/>
    <property type="match status" value="1"/>
</dbReference>
<proteinExistence type="inferred from homology"/>
<dbReference type="InterPro" id="IPR051013">
    <property type="entry name" value="MBL_superfamily_lactonases"/>
</dbReference>
<evidence type="ECO:0000313" key="8">
    <source>
        <dbReference type="Proteomes" id="UP001161405"/>
    </source>
</evidence>
<dbReference type="SUPFAM" id="SSF56281">
    <property type="entry name" value="Metallo-hydrolase/oxidoreductase"/>
    <property type="match status" value="1"/>
</dbReference>
<comment type="caution">
    <text evidence="7">The sequence shown here is derived from an EMBL/GenBank/DDBJ whole genome shotgun (WGS) entry which is preliminary data.</text>
</comment>
<feature type="transmembrane region" description="Helical" evidence="5">
    <location>
        <begin position="7"/>
        <end position="27"/>
    </location>
</feature>
<dbReference type="EMBL" id="BSNI01000002">
    <property type="protein sequence ID" value="GLQ17664.1"/>
    <property type="molecule type" value="Genomic_DNA"/>
</dbReference>
<dbReference type="Pfam" id="PF00753">
    <property type="entry name" value="Lactamase_B"/>
    <property type="match status" value="1"/>
</dbReference>
<dbReference type="SMART" id="SM00849">
    <property type="entry name" value="Lactamase_B"/>
    <property type="match status" value="1"/>
</dbReference>
<organism evidence="7 8">
    <name type="scientific">Maritalea porphyrae</name>
    <dbReference type="NCBI Taxonomy" id="880732"/>
    <lineage>
        <taxon>Bacteria</taxon>
        <taxon>Pseudomonadati</taxon>
        <taxon>Pseudomonadota</taxon>
        <taxon>Alphaproteobacteria</taxon>
        <taxon>Hyphomicrobiales</taxon>
        <taxon>Devosiaceae</taxon>
        <taxon>Maritalea</taxon>
    </lineage>
</organism>
<keyword evidence="2" id="KW-0479">Metal-binding</keyword>
<gene>
    <name evidence="7" type="ORF">GCM10007879_19130</name>
</gene>
<keyword evidence="5" id="KW-0472">Membrane</keyword>
<keyword evidence="4" id="KW-0862">Zinc</keyword>
<evidence type="ECO:0000256" key="1">
    <source>
        <dbReference type="ARBA" id="ARBA00007749"/>
    </source>
</evidence>
<evidence type="ECO:0000256" key="5">
    <source>
        <dbReference type="SAM" id="Phobius"/>
    </source>
</evidence>
<dbReference type="PANTHER" id="PTHR42978:SF3">
    <property type="entry name" value="BLR3078 PROTEIN"/>
    <property type="match status" value="1"/>
</dbReference>
<reference evidence="7" key="2">
    <citation type="submission" date="2023-01" db="EMBL/GenBank/DDBJ databases">
        <title>Draft genome sequence of Maritalea porphyrae strain NBRC 107169.</title>
        <authorList>
            <person name="Sun Q."/>
            <person name="Mori K."/>
        </authorList>
    </citation>
    <scope>NUCLEOTIDE SEQUENCE</scope>
    <source>
        <strain evidence="7">NBRC 107169</strain>
    </source>
</reference>
<evidence type="ECO:0000256" key="3">
    <source>
        <dbReference type="ARBA" id="ARBA00022801"/>
    </source>
</evidence>
<dbReference type="InterPro" id="IPR036866">
    <property type="entry name" value="RibonucZ/Hydroxyglut_hydro"/>
</dbReference>
<evidence type="ECO:0000313" key="7">
    <source>
        <dbReference type="EMBL" id="GLQ17664.1"/>
    </source>
</evidence>
<evidence type="ECO:0000259" key="6">
    <source>
        <dbReference type="SMART" id="SM00849"/>
    </source>
</evidence>
<keyword evidence="3" id="KW-0378">Hydrolase</keyword>
<dbReference type="Proteomes" id="UP001161405">
    <property type="component" value="Unassembled WGS sequence"/>
</dbReference>
<keyword evidence="8" id="KW-1185">Reference proteome</keyword>
<reference evidence="7" key="1">
    <citation type="journal article" date="2014" name="Int. J. Syst. Evol. Microbiol.">
        <title>Complete genome of a new Firmicutes species belonging to the dominant human colonic microbiota ('Ruminococcus bicirculans') reveals two chromosomes and a selective capacity to utilize plant glucans.</title>
        <authorList>
            <consortium name="NISC Comparative Sequencing Program"/>
            <person name="Wegmann U."/>
            <person name="Louis P."/>
            <person name="Goesmann A."/>
            <person name="Henrissat B."/>
            <person name="Duncan S.H."/>
            <person name="Flint H.J."/>
        </authorList>
    </citation>
    <scope>NUCLEOTIDE SEQUENCE</scope>
    <source>
        <strain evidence="7">NBRC 107169</strain>
    </source>
</reference>
<keyword evidence="5" id="KW-1133">Transmembrane helix</keyword>
<protein>
    <submittedName>
        <fullName evidence="7">MBL fold metallo-hydrolase</fullName>
    </submittedName>
</protein>
<name>A0ABQ5URZ8_9HYPH</name>
<feature type="domain" description="Metallo-beta-lactamase" evidence="6">
    <location>
        <begin position="80"/>
        <end position="304"/>
    </location>
</feature>
<dbReference type="CDD" id="cd07730">
    <property type="entry name" value="metallo-hydrolase-like_MBL-fold"/>
    <property type="match status" value="1"/>
</dbReference>
<keyword evidence="5" id="KW-0812">Transmembrane</keyword>
<dbReference type="InterPro" id="IPR001279">
    <property type="entry name" value="Metallo-B-lactamas"/>
</dbReference>
<dbReference type="PANTHER" id="PTHR42978">
    <property type="entry name" value="QUORUM-QUENCHING LACTONASE YTNP-RELATED-RELATED"/>
    <property type="match status" value="1"/>
</dbReference>
<comment type="similarity">
    <text evidence="1">Belongs to the metallo-beta-lactamase superfamily.</text>
</comment>